<dbReference type="PRINTS" id="PR00723">
    <property type="entry name" value="SUBTILISIN"/>
</dbReference>
<keyword evidence="3 6" id="KW-0378">Hydrolase</keyword>
<feature type="domain" description="Peptidase S8/S53" evidence="8">
    <location>
        <begin position="145"/>
        <end position="409"/>
    </location>
</feature>
<dbReference type="PROSITE" id="PS00138">
    <property type="entry name" value="SUBTILASE_SER"/>
    <property type="match status" value="1"/>
</dbReference>
<dbReference type="GO" id="GO:0006508">
    <property type="term" value="P:proteolysis"/>
    <property type="evidence" value="ECO:0007669"/>
    <property type="project" value="UniProtKB-KW"/>
</dbReference>
<dbReference type="InterPro" id="IPR023828">
    <property type="entry name" value="Peptidase_S8_Ser-AS"/>
</dbReference>
<dbReference type="PANTHER" id="PTHR43806">
    <property type="entry name" value="PEPTIDASE S8"/>
    <property type="match status" value="1"/>
</dbReference>
<organism evidence="9 10">
    <name type="scientific">Saccharopolyspora elongata</name>
    <dbReference type="NCBI Taxonomy" id="2530387"/>
    <lineage>
        <taxon>Bacteria</taxon>
        <taxon>Bacillati</taxon>
        <taxon>Actinomycetota</taxon>
        <taxon>Actinomycetes</taxon>
        <taxon>Pseudonocardiales</taxon>
        <taxon>Pseudonocardiaceae</taxon>
        <taxon>Saccharopolyspora</taxon>
    </lineage>
</organism>
<dbReference type="GO" id="GO:0004252">
    <property type="term" value="F:serine-type endopeptidase activity"/>
    <property type="evidence" value="ECO:0007669"/>
    <property type="project" value="UniProtKB-UniRule"/>
</dbReference>
<feature type="active site" description="Charge relay system" evidence="5 6">
    <location>
        <position position="365"/>
    </location>
</feature>
<keyword evidence="2 6" id="KW-0645">Protease</keyword>
<accession>A0A4R4YEA3</accession>
<dbReference type="AlphaFoldDB" id="A0A4R4YEA3"/>
<dbReference type="PROSITE" id="PS51892">
    <property type="entry name" value="SUBTILASE"/>
    <property type="match status" value="1"/>
</dbReference>
<feature type="active site" description="Charge relay system" evidence="5 6">
    <location>
        <position position="154"/>
    </location>
</feature>
<dbReference type="InterPro" id="IPR015500">
    <property type="entry name" value="Peptidase_S8_subtilisin-rel"/>
</dbReference>
<dbReference type="OrthoDB" id="9766923at2"/>
<evidence type="ECO:0000313" key="9">
    <source>
        <dbReference type="EMBL" id="TDD42440.1"/>
    </source>
</evidence>
<evidence type="ECO:0000256" key="3">
    <source>
        <dbReference type="ARBA" id="ARBA00022801"/>
    </source>
</evidence>
<proteinExistence type="inferred from homology"/>
<dbReference type="Gene3D" id="3.40.50.200">
    <property type="entry name" value="Peptidase S8/S53 domain"/>
    <property type="match status" value="1"/>
</dbReference>
<keyword evidence="10" id="KW-1185">Reference proteome</keyword>
<name>A0A4R4YEA3_9PSEU</name>
<reference evidence="9 10" key="1">
    <citation type="submission" date="2019-03" db="EMBL/GenBank/DDBJ databases">
        <title>Draft genome sequences of novel Actinobacteria.</title>
        <authorList>
            <person name="Sahin N."/>
            <person name="Ay H."/>
            <person name="Saygin H."/>
        </authorList>
    </citation>
    <scope>NUCLEOTIDE SEQUENCE [LARGE SCALE GENOMIC DNA]</scope>
    <source>
        <strain evidence="9 10">7K502</strain>
    </source>
</reference>
<dbReference type="InterPro" id="IPR050131">
    <property type="entry name" value="Peptidase_S8_subtilisin-like"/>
</dbReference>
<evidence type="ECO:0000313" key="10">
    <source>
        <dbReference type="Proteomes" id="UP000294947"/>
    </source>
</evidence>
<evidence type="ECO:0000256" key="5">
    <source>
        <dbReference type="PIRSR" id="PIRSR615500-1"/>
    </source>
</evidence>
<evidence type="ECO:0000256" key="2">
    <source>
        <dbReference type="ARBA" id="ARBA00022670"/>
    </source>
</evidence>
<dbReference type="PROSITE" id="PS00136">
    <property type="entry name" value="SUBTILASE_ASP"/>
    <property type="match status" value="1"/>
</dbReference>
<evidence type="ECO:0000256" key="4">
    <source>
        <dbReference type="ARBA" id="ARBA00022825"/>
    </source>
</evidence>
<comment type="caution">
    <text evidence="9">The sequence shown here is derived from an EMBL/GenBank/DDBJ whole genome shotgun (WGS) entry which is preliminary data.</text>
</comment>
<dbReference type="InterPro" id="IPR000209">
    <property type="entry name" value="Peptidase_S8/S53_dom"/>
</dbReference>
<dbReference type="PROSITE" id="PS00137">
    <property type="entry name" value="SUBTILASE_HIS"/>
    <property type="match status" value="1"/>
</dbReference>
<dbReference type="InterPro" id="IPR022398">
    <property type="entry name" value="Peptidase_S8_His-AS"/>
</dbReference>
<evidence type="ECO:0000259" key="8">
    <source>
        <dbReference type="Pfam" id="PF00082"/>
    </source>
</evidence>
<dbReference type="SUPFAM" id="SSF52743">
    <property type="entry name" value="Subtilisin-like"/>
    <property type="match status" value="1"/>
</dbReference>
<feature type="active site" description="Charge relay system" evidence="5 6">
    <location>
        <position position="185"/>
    </location>
</feature>
<comment type="similarity">
    <text evidence="1 6 7">Belongs to the peptidase S8 family.</text>
</comment>
<protein>
    <recommendedName>
        <fullName evidence="8">Peptidase S8/S53 domain-containing protein</fullName>
    </recommendedName>
</protein>
<evidence type="ECO:0000256" key="6">
    <source>
        <dbReference type="PROSITE-ProRule" id="PRU01240"/>
    </source>
</evidence>
<dbReference type="Proteomes" id="UP000294947">
    <property type="component" value="Unassembled WGS sequence"/>
</dbReference>
<evidence type="ECO:0000256" key="1">
    <source>
        <dbReference type="ARBA" id="ARBA00011073"/>
    </source>
</evidence>
<dbReference type="RefSeq" id="WP_132490716.1">
    <property type="nucleotide sequence ID" value="NZ_SMKW01000047.1"/>
</dbReference>
<dbReference type="InterPro" id="IPR036852">
    <property type="entry name" value="Peptidase_S8/S53_dom_sf"/>
</dbReference>
<dbReference type="InterPro" id="IPR023827">
    <property type="entry name" value="Peptidase_S8_Asp-AS"/>
</dbReference>
<dbReference type="EMBL" id="SMKW01000047">
    <property type="protein sequence ID" value="TDD42440.1"/>
    <property type="molecule type" value="Genomic_DNA"/>
</dbReference>
<keyword evidence="4 6" id="KW-0720">Serine protease</keyword>
<sequence>MSKLEPRLQAAIEQSRSRAVALGQSAERVNQHEAFTVTVLHQESVLATEAPNDRLGGLEDLKRRAEASEQPVISLLREIGVEVRTVHTLANAVTARLTPQQMERVAELDEVKRLTLEAPDQVTCMNESPLTIEVPQAWEDFDAQGRGIKVAVLDSGVDANHPALAGKVVDNVSTAGEGTDIPGEHGTHVAGTIASNDPVFRGVAFHSEIINIKVLTSTGFGEPQFVIDGLEQAVRRGAHVANLSLGWSEPFHSWVCDDADCILCRAADNASRLGVTVVVAAGNEDSFASDGQSNIRHPGAARNVITVGAIDKAKMLADFSSTGPSSGRLSPGSGIRLTKPDLAAPGVSITSAILNGTFAPLSGTSMASPHVAGVAALISEADPALLPRMIKKLLEDTSEPLPFGPNQVGYGSVNAYAALLRTRMK</sequence>
<dbReference type="PANTHER" id="PTHR43806:SF11">
    <property type="entry name" value="CEREVISIN-RELATED"/>
    <property type="match status" value="1"/>
</dbReference>
<gene>
    <name evidence="9" type="ORF">E1288_29395</name>
</gene>
<dbReference type="Pfam" id="PF00082">
    <property type="entry name" value="Peptidase_S8"/>
    <property type="match status" value="1"/>
</dbReference>
<evidence type="ECO:0000256" key="7">
    <source>
        <dbReference type="RuleBase" id="RU003355"/>
    </source>
</evidence>